<evidence type="ECO:0000256" key="1">
    <source>
        <dbReference type="SAM" id="Phobius"/>
    </source>
</evidence>
<comment type="caution">
    <text evidence="2">The sequence shown here is derived from an EMBL/GenBank/DDBJ whole genome shotgun (WGS) entry which is preliminary data.</text>
</comment>
<gene>
    <name evidence="2" type="ORF">A3D77_07550</name>
</gene>
<feature type="transmembrane region" description="Helical" evidence="1">
    <location>
        <begin position="21"/>
        <end position="41"/>
    </location>
</feature>
<sequence>MENHNDHSSTFSAVKAQDSSLRWLGMCLGLIALAVVAVTIFRIPVSTVFFGAVLLACPLMHIWMMKDGGHKH</sequence>
<dbReference type="AlphaFoldDB" id="A0A1F5ZSE2"/>
<dbReference type="Pfam" id="PF11666">
    <property type="entry name" value="DUF2933"/>
    <property type="match status" value="1"/>
</dbReference>
<evidence type="ECO:0000313" key="3">
    <source>
        <dbReference type="Proteomes" id="UP000176923"/>
    </source>
</evidence>
<organism evidence="2 3">
    <name type="scientific">Candidatus Gottesmanbacteria bacterium RIFCSPHIGHO2_02_FULL_39_11</name>
    <dbReference type="NCBI Taxonomy" id="1798382"/>
    <lineage>
        <taxon>Bacteria</taxon>
        <taxon>Candidatus Gottesmaniibacteriota</taxon>
    </lineage>
</organism>
<feature type="transmembrane region" description="Helical" evidence="1">
    <location>
        <begin position="47"/>
        <end position="65"/>
    </location>
</feature>
<dbReference type="Proteomes" id="UP000176923">
    <property type="component" value="Unassembled WGS sequence"/>
</dbReference>
<dbReference type="STRING" id="1798382.A3D77_07550"/>
<accession>A0A1F5ZSE2</accession>
<proteinExistence type="predicted"/>
<keyword evidence="1" id="KW-0472">Membrane</keyword>
<evidence type="ECO:0008006" key="4">
    <source>
        <dbReference type="Google" id="ProtNLM"/>
    </source>
</evidence>
<protein>
    <recommendedName>
        <fullName evidence="4">DUF2933 domain-containing protein</fullName>
    </recommendedName>
</protein>
<dbReference type="InterPro" id="IPR021682">
    <property type="entry name" value="DUF2933"/>
</dbReference>
<keyword evidence="1" id="KW-1133">Transmembrane helix</keyword>
<reference evidence="2 3" key="1">
    <citation type="journal article" date="2016" name="Nat. Commun.">
        <title>Thousands of microbial genomes shed light on interconnected biogeochemical processes in an aquifer system.</title>
        <authorList>
            <person name="Anantharaman K."/>
            <person name="Brown C.T."/>
            <person name="Hug L.A."/>
            <person name="Sharon I."/>
            <person name="Castelle C.J."/>
            <person name="Probst A.J."/>
            <person name="Thomas B.C."/>
            <person name="Singh A."/>
            <person name="Wilkins M.J."/>
            <person name="Karaoz U."/>
            <person name="Brodie E.L."/>
            <person name="Williams K.H."/>
            <person name="Hubbard S.S."/>
            <person name="Banfield J.F."/>
        </authorList>
    </citation>
    <scope>NUCLEOTIDE SEQUENCE [LARGE SCALE GENOMIC DNA]</scope>
</reference>
<evidence type="ECO:0000313" key="2">
    <source>
        <dbReference type="EMBL" id="OGG15368.1"/>
    </source>
</evidence>
<name>A0A1F5ZSE2_9BACT</name>
<dbReference type="EMBL" id="MFJL01000026">
    <property type="protein sequence ID" value="OGG15368.1"/>
    <property type="molecule type" value="Genomic_DNA"/>
</dbReference>
<keyword evidence="1" id="KW-0812">Transmembrane</keyword>